<dbReference type="InterPro" id="IPR011009">
    <property type="entry name" value="Kinase-like_dom_sf"/>
</dbReference>
<dbReference type="Gene3D" id="3.20.200.10">
    <property type="entry name" value="MHCK/EF2 kinase"/>
    <property type="match status" value="1"/>
</dbReference>
<dbReference type="Proteomes" id="UP000297245">
    <property type="component" value="Unassembled WGS sequence"/>
</dbReference>
<evidence type="ECO:0000259" key="5">
    <source>
        <dbReference type="PROSITE" id="PS51158"/>
    </source>
</evidence>
<sequence length="659" mass="72808">MSSSQPLSSVPFTSDLKADTPFKCERSSCRTMIQAGSQFYLLASSTVEGKVRKVCPSCNVHYQNLATALRTSHRIERMPTSYPTSSGQYQQLPDPQRIAGLVNASHHKNTYKNNQQKVTALGPQSDGPDINIRSRGPGPVPHPLARPRADGYSANHVFYPAERSRFQNKAYAPSGDVVSVHVSIFHGVLGTNQMVELNALTDTFKDFDAHSSIKEIRSKVIALAAYKLQQYTQEIGLSFKFDTSKFNLRDVTGVTGKGTIGVDLDGPAVLSYNAENLYLLTHGTWEEKKNQRQWKKPAKGVKLRVEIKGEEWEKYEDAYDQFQKKSSQTSTLEKFGTLERSFTSFEPLENSKRPRSESMETPTTPPQVKRSVTWTSPPKTQVISALLAGGQSVPSENVHVTAFSGIFTFIPVVSWETFWGPNGQLKYIPNQNIVPGICTVSADLRSGHELGVGGFKTAHSADITLVLSPQICVQYPGIEHLICDWPSPPGEIYHMRYVNAGVCIVGKGVDLKRLDGVPPDRAFIIEELITPPEGGKFVKWIHNADPKPAVPSGHPEYAKAQFLSALQHLQYEKTHRNAYVSDLQGCGLFLTDGQIMTSPSLVEGSLTVLFGDGNVPDAFQSFAGKHACNDWCDWIGLSPFRLLQNGEIEEATMRKPCCT</sequence>
<name>A0A4S8LTN0_DENBC</name>
<dbReference type="GO" id="GO:0004674">
    <property type="term" value="F:protein serine/threonine kinase activity"/>
    <property type="evidence" value="ECO:0007669"/>
    <property type="project" value="UniProtKB-KW"/>
</dbReference>
<accession>A0A4S8LTN0</accession>
<dbReference type="Pfam" id="PF02816">
    <property type="entry name" value="Alpha_kinase"/>
    <property type="match status" value="1"/>
</dbReference>
<feature type="compositionally biased region" description="Basic and acidic residues" evidence="4">
    <location>
        <begin position="349"/>
        <end position="358"/>
    </location>
</feature>
<feature type="region of interest" description="Disordered" evidence="4">
    <location>
        <begin position="346"/>
        <end position="373"/>
    </location>
</feature>
<feature type="domain" description="Alpha-type protein kinase" evidence="5">
    <location>
        <begin position="529"/>
        <end position="640"/>
    </location>
</feature>
<keyword evidence="2" id="KW-0808">Transferase</keyword>
<evidence type="ECO:0000256" key="3">
    <source>
        <dbReference type="ARBA" id="ARBA00022777"/>
    </source>
</evidence>
<evidence type="ECO:0000313" key="7">
    <source>
        <dbReference type="Proteomes" id="UP000297245"/>
    </source>
</evidence>
<protein>
    <recommendedName>
        <fullName evidence="5">Alpha-type protein kinase domain-containing protein</fullName>
    </recommendedName>
</protein>
<dbReference type="PROSITE" id="PS51158">
    <property type="entry name" value="ALPHA_KINASE"/>
    <property type="match status" value="1"/>
</dbReference>
<evidence type="ECO:0000313" key="6">
    <source>
        <dbReference type="EMBL" id="THU92670.1"/>
    </source>
</evidence>
<evidence type="ECO:0000256" key="1">
    <source>
        <dbReference type="ARBA" id="ARBA00022527"/>
    </source>
</evidence>
<keyword evidence="1" id="KW-0723">Serine/threonine-protein kinase</keyword>
<dbReference type="AlphaFoldDB" id="A0A4S8LTN0"/>
<gene>
    <name evidence="6" type="ORF">K435DRAFT_862227</name>
</gene>
<dbReference type="OrthoDB" id="301415at2759"/>
<evidence type="ECO:0000256" key="4">
    <source>
        <dbReference type="SAM" id="MobiDB-lite"/>
    </source>
</evidence>
<organism evidence="6 7">
    <name type="scientific">Dendrothele bispora (strain CBS 962.96)</name>
    <dbReference type="NCBI Taxonomy" id="1314807"/>
    <lineage>
        <taxon>Eukaryota</taxon>
        <taxon>Fungi</taxon>
        <taxon>Dikarya</taxon>
        <taxon>Basidiomycota</taxon>
        <taxon>Agaricomycotina</taxon>
        <taxon>Agaricomycetes</taxon>
        <taxon>Agaricomycetidae</taxon>
        <taxon>Agaricales</taxon>
        <taxon>Agaricales incertae sedis</taxon>
        <taxon>Dendrothele</taxon>
    </lineage>
</organism>
<reference evidence="6 7" key="1">
    <citation type="journal article" date="2019" name="Nat. Ecol. Evol.">
        <title>Megaphylogeny resolves global patterns of mushroom evolution.</title>
        <authorList>
            <person name="Varga T."/>
            <person name="Krizsan K."/>
            <person name="Foldi C."/>
            <person name="Dima B."/>
            <person name="Sanchez-Garcia M."/>
            <person name="Sanchez-Ramirez S."/>
            <person name="Szollosi G.J."/>
            <person name="Szarkandi J.G."/>
            <person name="Papp V."/>
            <person name="Albert L."/>
            <person name="Andreopoulos W."/>
            <person name="Angelini C."/>
            <person name="Antonin V."/>
            <person name="Barry K.W."/>
            <person name="Bougher N.L."/>
            <person name="Buchanan P."/>
            <person name="Buyck B."/>
            <person name="Bense V."/>
            <person name="Catcheside P."/>
            <person name="Chovatia M."/>
            <person name="Cooper J."/>
            <person name="Damon W."/>
            <person name="Desjardin D."/>
            <person name="Finy P."/>
            <person name="Geml J."/>
            <person name="Haridas S."/>
            <person name="Hughes K."/>
            <person name="Justo A."/>
            <person name="Karasinski D."/>
            <person name="Kautmanova I."/>
            <person name="Kiss B."/>
            <person name="Kocsube S."/>
            <person name="Kotiranta H."/>
            <person name="LaButti K.M."/>
            <person name="Lechner B.E."/>
            <person name="Liimatainen K."/>
            <person name="Lipzen A."/>
            <person name="Lukacs Z."/>
            <person name="Mihaltcheva S."/>
            <person name="Morgado L.N."/>
            <person name="Niskanen T."/>
            <person name="Noordeloos M.E."/>
            <person name="Ohm R.A."/>
            <person name="Ortiz-Santana B."/>
            <person name="Ovrebo C."/>
            <person name="Racz N."/>
            <person name="Riley R."/>
            <person name="Savchenko A."/>
            <person name="Shiryaev A."/>
            <person name="Soop K."/>
            <person name="Spirin V."/>
            <person name="Szebenyi C."/>
            <person name="Tomsovsky M."/>
            <person name="Tulloss R.E."/>
            <person name="Uehling J."/>
            <person name="Grigoriev I.V."/>
            <person name="Vagvolgyi C."/>
            <person name="Papp T."/>
            <person name="Martin F.M."/>
            <person name="Miettinen O."/>
            <person name="Hibbett D.S."/>
            <person name="Nagy L.G."/>
        </authorList>
    </citation>
    <scope>NUCLEOTIDE SEQUENCE [LARGE SCALE GENOMIC DNA]</scope>
    <source>
        <strain evidence="6 7">CBS 962.96</strain>
    </source>
</reference>
<keyword evidence="7" id="KW-1185">Reference proteome</keyword>
<dbReference type="EMBL" id="ML179271">
    <property type="protein sequence ID" value="THU92670.1"/>
    <property type="molecule type" value="Genomic_DNA"/>
</dbReference>
<dbReference type="InterPro" id="IPR004166">
    <property type="entry name" value="a-kinase_dom"/>
</dbReference>
<keyword evidence="3" id="KW-0418">Kinase</keyword>
<evidence type="ECO:0000256" key="2">
    <source>
        <dbReference type="ARBA" id="ARBA00022679"/>
    </source>
</evidence>
<proteinExistence type="predicted"/>
<dbReference type="SUPFAM" id="SSF56112">
    <property type="entry name" value="Protein kinase-like (PK-like)"/>
    <property type="match status" value="1"/>
</dbReference>
<dbReference type="GO" id="GO:0005524">
    <property type="term" value="F:ATP binding"/>
    <property type="evidence" value="ECO:0007669"/>
    <property type="project" value="InterPro"/>
</dbReference>